<gene>
    <name evidence="1" type="ORF">FA95DRAFT_602940</name>
</gene>
<dbReference type="EMBL" id="MU275861">
    <property type="protein sequence ID" value="KAI0050490.1"/>
    <property type="molecule type" value="Genomic_DNA"/>
</dbReference>
<keyword evidence="2" id="KW-1185">Reference proteome</keyword>
<sequence>MRESNFAFPAQNRASVCISSQLYDRRALDTNSALPLFNSLTHLTYLTSTSPRIREIMTMDGGLERLIRILHDFCISPPPPENPAILYGLLPPNFHPAKPTPTLNPKSFDKQAAYRFSLAFQCVVNIGVRGSEPIRSRVVQAGALEVVGCVLEAWLANKGFAVGPSASATGLPRESREQRAARKQAQQEQRARHQAVDLARALERQTAARQDTIRVPRTLPPADLTIDLEDDRMDMSLDTTLSDDATADMSAFNSPTPASEAASTSGVFDSDADTSTDTSTNQTPAGSNTPTGAVEVPGRDRSGTIIARPIWDSVAALPPRRTVRTRDRQGTISASTSRGNSRPETETEDDGDAEMDTDRQDATDTSQSPEPMARPAQTTSPLTRRAVGIISDADAPNATGPSLELNSDVHIIINHDQDGVGEGVEEGIVSLEPNDDFAMGAPPGAPGAIETARTIRPTDANLNMRRVRGGTDVTPRAVTVNLPFADASARNPDSDEQDDTPVRPNAPMQRNLPLPPVARTGPTVDTNLNTLGTARAGTVGINSHVHHHRDSDSGPYRDEDVLLGLQLLAYLSKYPHVRQAFYQPRPSFHPATANHGKPTPQPAAGPSRAAAAGTPGPSSLKDAAGYFKALASAARSKEKERSNSDASSTSSSAPRETNVFSLVERFTFKLSAQESGMPNPPPTVPQEIHYWACVIMRNACRKDDSRGGIRQCANMMCGRWESYPREFAKCRRCRKAKYCGKECQSTAWSEGHRFWCSAKENDEDPEHGAADSSRVSESSRRTVTGSGGSGGTVTGRTDRRERDRVRERVLATTATTVDTTEVARAVAHAFRNADRERAGDPAARTTGMADVGTETTPTDDPWGPANRTTGWGRAFYEASPFGTNEVGGPRQVYYVGTDGAGVNGRRRAETMPGGMVPVIDSPVRPAATMERSRFFNEPATVARLDVSVAGPSRSVQQSDEPVLGDLAAMDID</sequence>
<comment type="caution">
    <text evidence="1">The sequence shown here is derived from an EMBL/GenBank/DDBJ whole genome shotgun (WGS) entry which is preliminary data.</text>
</comment>
<protein>
    <submittedName>
        <fullName evidence="1">Uncharacterized protein</fullName>
    </submittedName>
</protein>
<evidence type="ECO:0000313" key="2">
    <source>
        <dbReference type="Proteomes" id="UP000814033"/>
    </source>
</evidence>
<proteinExistence type="predicted"/>
<reference evidence="1" key="2">
    <citation type="journal article" date="2022" name="New Phytol.">
        <title>Evolutionary transition to the ectomycorrhizal habit in the genomes of a hyperdiverse lineage of mushroom-forming fungi.</title>
        <authorList>
            <person name="Looney B."/>
            <person name="Miyauchi S."/>
            <person name="Morin E."/>
            <person name="Drula E."/>
            <person name="Courty P.E."/>
            <person name="Kohler A."/>
            <person name="Kuo A."/>
            <person name="LaButti K."/>
            <person name="Pangilinan J."/>
            <person name="Lipzen A."/>
            <person name="Riley R."/>
            <person name="Andreopoulos W."/>
            <person name="He G."/>
            <person name="Johnson J."/>
            <person name="Nolan M."/>
            <person name="Tritt A."/>
            <person name="Barry K.W."/>
            <person name="Grigoriev I.V."/>
            <person name="Nagy L.G."/>
            <person name="Hibbett D."/>
            <person name="Henrissat B."/>
            <person name="Matheny P.B."/>
            <person name="Labbe J."/>
            <person name="Martin F.M."/>
        </authorList>
    </citation>
    <scope>NUCLEOTIDE SEQUENCE</scope>
    <source>
        <strain evidence="1">FP105234-sp</strain>
    </source>
</reference>
<accession>A0ACB8S3P9</accession>
<dbReference type="Proteomes" id="UP000814033">
    <property type="component" value="Unassembled WGS sequence"/>
</dbReference>
<evidence type="ECO:0000313" key="1">
    <source>
        <dbReference type="EMBL" id="KAI0050490.1"/>
    </source>
</evidence>
<reference evidence="1" key="1">
    <citation type="submission" date="2021-02" db="EMBL/GenBank/DDBJ databases">
        <authorList>
            <consortium name="DOE Joint Genome Institute"/>
            <person name="Ahrendt S."/>
            <person name="Looney B.P."/>
            <person name="Miyauchi S."/>
            <person name="Morin E."/>
            <person name="Drula E."/>
            <person name="Courty P.E."/>
            <person name="Chicoki N."/>
            <person name="Fauchery L."/>
            <person name="Kohler A."/>
            <person name="Kuo A."/>
            <person name="Labutti K."/>
            <person name="Pangilinan J."/>
            <person name="Lipzen A."/>
            <person name="Riley R."/>
            <person name="Andreopoulos W."/>
            <person name="He G."/>
            <person name="Johnson J."/>
            <person name="Barry K.W."/>
            <person name="Grigoriev I.V."/>
            <person name="Nagy L."/>
            <person name="Hibbett D."/>
            <person name="Henrissat B."/>
            <person name="Matheny P.B."/>
            <person name="Labbe J."/>
            <person name="Martin F."/>
        </authorList>
    </citation>
    <scope>NUCLEOTIDE SEQUENCE</scope>
    <source>
        <strain evidence="1">FP105234-sp</strain>
    </source>
</reference>
<name>A0ACB8S3P9_9AGAM</name>
<organism evidence="1 2">
    <name type="scientific">Auriscalpium vulgare</name>
    <dbReference type="NCBI Taxonomy" id="40419"/>
    <lineage>
        <taxon>Eukaryota</taxon>
        <taxon>Fungi</taxon>
        <taxon>Dikarya</taxon>
        <taxon>Basidiomycota</taxon>
        <taxon>Agaricomycotina</taxon>
        <taxon>Agaricomycetes</taxon>
        <taxon>Russulales</taxon>
        <taxon>Auriscalpiaceae</taxon>
        <taxon>Auriscalpium</taxon>
    </lineage>
</organism>